<dbReference type="AlphaFoldDB" id="A0A2T0R9M9"/>
<evidence type="ECO:0000256" key="2">
    <source>
        <dbReference type="ARBA" id="ARBA00022475"/>
    </source>
</evidence>
<keyword evidence="8" id="KW-1185">Reference proteome</keyword>
<comment type="subcellular location">
    <subcellularLocation>
        <location evidence="1">Cell inner membrane</location>
    </subcellularLocation>
</comment>
<dbReference type="GO" id="GO:0016746">
    <property type="term" value="F:acyltransferase activity"/>
    <property type="evidence" value="ECO:0007669"/>
    <property type="project" value="UniProtKB-KW"/>
</dbReference>
<dbReference type="Proteomes" id="UP000238083">
    <property type="component" value="Unassembled WGS sequence"/>
</dbReference>
<dbReference type="PANTHER" id="PTHR30606:SF10">
    <property type="entry name" value="PHOSPHATIDYLINOSITOL MANNOSIDE ACYLTRANSFERASE"/>
    <property type="match status" value="1"/>
</dbReference>
<protein>
    <submittedName>
        <fullName evidence="7">KDO2-lipid IV(A) lauroyltransferase</fullName>
    </submittedName>
</protein>
<name>A0A2T0R9M9_9ACTN</name>
<evidence type="ECO:0000256" key="5">
    <source>
        <dbReference type="ARBA" id="ARBA00023136"/>
    </source>
</evidence>
<evidence type="ECO:0000256" key="6">
    <source>
        <dbReference type="ARBA" id="ARBA00023315"/>
    </source>
</evidence>
<keyword evidence="3" id="KW-0997">Cell inner membrane</keyword>
<keyword evidence="6" id="KW-0012">Acyltransferase</keyword>
<organism evidence="7 8">
    <name type="scientific">Kineococcus rhizosphaerae</name>
    <dbReference type="NCBI Taxonomy" id="559628"/>
    <lineage>
        <taxon>Bacteria</taxon>
        <taxon>Bacillati</taxon>
        <taxon>Actinomycetota</taxon>
        <taxon>Actinomycetes</taxon>
        <taxon>Kineosporiales</taxon>
        <taxon>Kineosporiaceae</taxon>
        <taxon>Kineococcus</taxon>
    </lineage>
</organism>
<keyword evidence="5" id="KW-0472">Membrane</keyword>
<evidence type="ECO:0000313" key="7">
    <source>
        <dbReference type="EMBL" id="PRY17863.1"/>
    </source>
</evidence>
<dbReference type="PANTHER" id="PTHR30606">
    <property type="entry name" value="LIPID A BIOSYNTHESIS LAUROYL ACYLTRANSFERASE"/>
    <property type="match status" value="1"/>
</dbReference>
<dbReference type="GO" id="GO:0005886">
    <property type="term" value="C:plasma membrane"/>
    <property type="evidence" value="ECO:0007669"/>
    <property type="project" value="UniProtKB-SubCell"/>
</dbReference>
<comment type="caution">
    <text evidence="7">The sequence shown here is derived from an EMBL/GenBank/DDBJ whole genome shotgun (WGS) entry which is preliminary data.</text>
</comment>
<dbReference type="CDD" id="cd07984">
    <property type="entry name" value="LPLAT_LABLAT-like"/>
    <property type="match status" value="1"/>
</dbReference>
<accession>A0A2T0R9M9</accession>
<dbReference type="GO" id="GO:0009247">
    <property type="term" value="P:glycolipid biosynthetic process"/>
    <property type="evidence" value="ECO:0007669"/>
    <property type="project" value="UniProtKB-ARBA"/>
</dbReference>
<dbReference type="InterPro" id="IPR004960">
    <property type="entry name" value="LipA_acyltrans"/>
</dbReference>
<dbReference type="RefSeq" id="WP_211298274.1">
    <property type="nucleotide sequence ID" value="NZ_PVZF01000001.1"/>
</dbReference>
<proteinExistence type="predicted"/>
<dbReference type="Pfam" id="PF03279">
    <property type="entry name" value="Lip_A_acyltrans"/>
    <property type="match status" value="1"/>
</dbReference>
<keyword evidence="4 7" id="KW-0808">Transferase</keyword>
<evidence type="ECO:0000313" key="8">
    <source>
        <dbReference type="Proteomes" id="UP000238083"/>
    </source>
</evidence>
<reference evidence="7 8" key="1">
    <citation type="submission" date="2018-03" db="EMBL/GenBank/DDBJ databases">
        <title>Genomic Encyclopedia of Archaeal and Bacterial Type Strains, Phase II (KMG-II): from individual species to whole genera.</title>
        <authorList>
            <person name="Goeker M."/>
        </authorList>
    </citation>
    <scope>NUCLEOTIDE SEQUENCE [LARGE SCALE GENOMIC DNA]</scope>
    <source>
        <strain evidence="7 8">DSM 19711</strain>
    </source>
</reference>
<keyword evidence="2" id="KW-1003">Cell membrane</keyword>
<dbReference type="EMBL" id="PVZF01000001">
    <property type="protein sequence ID" value="PRY17863.1"/>
    <property type="molecule type" value="Genomic_DNA"/>
</dbReference>
<dbReference type="NCBIfam" id="NF005919">
    <property type="entry name" value="PRK07920.1"/>
    <property type="match status" value="1"/>
</dbReference>
<evidence type="ECO:0000256" key="3">
    <source>
        <dbReference type="ARBA" id="ARBA00022519"/>
    </source>
</evidence>
<evidence type="ECO:0000256" key="4">
    <source>
        <dbReference type="ARBA" id="ARBA00022679"/>
    </source>
</evidence>
<evidence type="ECO:0000256" key="1">
    <source>
        <dbReference type="ARBA" id="ARBA00004533"/>
    </source>
</evidence>
<sequence length="310" mass="33472">MSVRDTLVAGGFRLGWRLARTLPEDLAVAATVRVADRLAARGGPRVEQLRRNLSRARPDAGPGELDALVRDGLRSYARYWLDAFRLPAWSRERILGPVAFEGGDALRAVLASGRGAVAFLGHLGNWDHAGAWSALDLAPVVTVAERLRPEEVYEEFLAFRRSLGMEVLPLGDPATFATLVRRARGGAFVPLLADRDLSATGVEVGFLGERVRMAPGPAALAVATGAALVPIGVFHEVRAGRRVLVLDVRPEVPVPARRAGETAREHRQRAIAAMTQACADEIGAVVRAHPDEWHVLQPLFPDDLRPARGG</sequence>
<gene>
    <name evidence="7" type="ORF">CLV37_101105</name>
</gene>